<proteinExistence type="predicted"/>
<protein>
    <submittedName>
        <fullName evidence="1">Uncharacterized protein</fullName>
    </submittedName>
</protein>
<evidence type="ECO:0000313" key="1">
    <source>
        <dbReference type="EMBL" id="MCH7415252.1"/>
    </source>
</evidence>
<accession>A0ABS9VFM5</accession>
<reference evidence="1" key="1">
    <citation type="submission" date="2022-03" db="EMBL/GenBank/DDBJ databases">
        <title>De novo assembled genomes of Belliella spp. (Cyclobacteriaceae) strains.</title>
        <authorList>
            <person name="Szabo A."/>
            <person name="Korponai K."/>
            <person name="Felfoldi T."/>
        </authorList>
    </citation>
    <scope>NUCLEOTIDE SEQUENCE</scope>
    <source>
        <strain evidence="1">DSM 111903</strain>
    </source>
</reference>
<dbReference type="EMBL" id="JAKZGO010000019">
    <property type="protein sequence ID" value="MCH7415252.1"/>
    <property type="molecule type" value="Genomic_DNA"/>
</dbReference>
<gene>
    <name evidence="1" type="ORF">MM213_17260</name>
</gene>
<keyword evidence="2" id="KW-1185">Reference proteome</keyword>
<dbReference type="SUPFAM" id="SSF56399">
    <property type="entry name" value="ADP-ribosylation"/>
    <property type="match status" value="1"/>
</dbReference>
<evidence type="ECO:0000313" key="2">
    <source>
        <dbReference type="Proteomes" id="UP001165430"/>
    </source>
</evidence>
<dbReference type="RefSeq" id="WP_241414144.1">
    <property type="nucleotide sequence ID" value="NZ_JAKZGO010000019.1"/>
</dbReference>
<comment type="caution">
    <text evidence="1">The sequence shown here is derived from an EMBL/GenBank/DDBJ whole genome shotgun (WGS) entry which is preliminary data.</text>
</comment>
<name>A0ABS9VFM5_9BACT</name>
<dbReference type="Proteomes" id="UP001165430">
    <property type="component" value="Unassembled WGS sequence"/>
</dbReference>
<organism evidence="1 2">
    <name type="scientific">Belliella alkalica</name>
    <dbReference type="NCBI Taxonomy" id="1730871"/>
    <lineage>
        <taxon>Bacteria</taxon>
        <taxon>Pseudomonadati</taxon>
        <taxon>Bacteroidota</taxon>
        <taxon>Cytophagia</taxon>
        <taxon>Cytophagales</taxon>
        <taxon>Cyclobacteriaceae</taxon>
        <taxon>Belliella</taxon>
    </lineage>
</organism>
<sequence>MNKPKKVKISEKPFDWLGHGFYVWENNYARALEWARDKQKRGKIKKASVIGVVFTLDHCLDLIDNEFIGILSKYYDLMKIDFQSLGKELPKNKDVKEDEHKDLLIRELDCAVIEYLHQKIKEAIESGEEPSLREFDSARGVFIEGGPAFPGAGVQKKSHIQICIRNMECIKGFFIPRI</sequence>